<sequence>MIRPPPLQLKYDNRFPYPLKTPRPVKGFKKSFFAQLYKANWKNPIIARTSNGNNRDEPRSEVFDTFHLSSCFSEWASIRICYNAFNDVVVDSEEKEKNLMMVSIALSVMYCTSCMIEIYGIIGVSMQRMGLVRAYLYLSFIGAIVVTCAGATKGISYFVLAEDIVWQCVSLARKGRIGEKSTFRSRMWPGPNAVKRIGARKHCVYSWVYQSWSEIASVFLFALIPAVISYIMVYIYYRQTINPKHPASLIRGKRRQSANDSQRRPNAGQGGYSRVATRDSQDGGSVAESTQSQDDMRTTSLHALSPRQRSAKRRSQVSQQRSLRGVGANSTSMSVGTSTRNAGTRASGPSNVGAAKKPPLVSKGLQRSHRPPPLVPSPSPLGLGPPNYGPSKVYAAFAAPLASSDYDKFV</sequence>
<dbReference type="InParanoid" id="A0A409VNQ5"/>
<protein>
    <submittedName>
        <fullName evidence="3">Uncharacterized protein</fullName>
    </submittedName>
</protein>
<feature type="region of interest" description="Disordered" evidence="1">
    <location>
        <begin position="247"/>
        <end position="388"/>
    </location>
</feature>
<feature type="compositionally biased region" description="Polar residues" evidence="1">
    <location>
        <begin position="328"/>
        <end position="350"/>
    </location>
</feature>
<keyword evidence="2" id="KW-1133">Transmembrane helix</keyword>
<dbReference type="AlphaFoldDB" id="A0A409VNQ5"/>
<feature type="transmembrane region" description="Helical" evidence="2">
    <location>
        <begin position="215"/>
        <end position="237"/>
    </location>
</feature>
<dbReference type="EMBL" id="NHTK01006019">
    <property type="protein sequence ID" value="PPQ67846.1"/>
    <property type="molecule type" value="Genomic_DNA"/>
</dbReference>
<keyword evidence="4" id="KW-1185">Reference proteome</keyword>
<proteinExistence type="predicted"/>
<dbReference type="OrthoDB" id="2927416at2759"/>
<comment type="caution">
    <text evidence="3">The sequence shown here is derived from an EMBL/GenBank/DDBJ whole genome shotgun (WGS) entry which is preliminary data.</text>
</comment>
<keyword evidence="2" id="KW-0472">Membrane</keyword>
<evidence type="ECO:0000256" key="1">
    <source>
        <dbReference type="SAM" id="MobiDB-lite"/>
    </source>
</evidence>
<dbReference type="Proteomes" id="UP000284842">
    <property type="component" value="Unassembled WGS sequence"/>
</dbReference>
<gene>
    <name evidence="3" type="ORF">CVT24_003151</name>
</gene>
<evidence type="ECO:0000313" key="4">
    <source>
        <dbReference type="Proteomes" id="UP000284842"/>
    </source>
</evidence>
<evidence type="ECO:0000313" key="3">
    <source>
        <dbReference type="EMBL" id="PPQ67846.1"/>
    </source>
</evidence>
<feature type="compositionally biased region" description="Polar residues" evidence="1">
    <location>
        <begin position="287"/>
        <end position="302"/>
    </location>
</feature>
<evidence type="ECO:0000256" key="2">
    <source>
        <dbReference type="SAM" id="Phobius"/>
    </source>
</evidence>
<organism evidence="3 4">
    <name type="scientific">Panaeolus cyanescens</name>
    <dbReference type="NCBI Taxonomy" id="181874"/>
    <lineage>
        <taxon>Eukaryota</taxon>
        <taxon>Fungi</taxon>
        <taxon>Dikarya</taxon>
        <taxon>Basidiomycota</taxon>
        <taxon>Agaricomycotina</taxon>
        <taxon>Agaricomycetes</taxon>
        <taxon>Agaricomycetidae</taxon>
        <taxon>Agaricales</taxon>
        <taxon>Agaricineae</taxon>
        <taxon>Galeropsidaceae</taxon>
        <taxon>Panaeolus</taxon>
    </lineage>
</organism>
<accession>A0A409VNQ5</accession>
<reference evidence="3 4" key="1">
    <citation type="journal article" date="2018" name="Evol. Lett.">
        <title>Horizontal gene cluster transfer increased hallucinogenic mushroom diversity.</title>
        <authorList>
            <person name="Reynolds H.T."/>
            <person name="Vijayakumar V."/>
            <person name="Gluck-Thaler E."/>
            <person name="Korotkin H.B."/>
            <person name="Matheny P.B."/>
            <person name="Slot J.C."/>
        </authorList>
    </citation>
    <scope>NUCLEOTIDE SEQUENCE [LARGE SCALE GENOMIC DNA]</scope>
    <source>
        <strain evidence="3 4">2629</strain>
    </source>
</reference>
<feature type="transmembrane region" description="Helical" evidence="2">
    <location>
        <begin position="134"/>
        <end position="152"/>
    </location>
</feature>
<feature type="transmembrane region" description="Helical" evidence="2">
    <location>
        <begin position="99"/>
        <end position="122"/>
    </location>
</feature>
<name>A0A409VNQ5_9AGAR</name>
<keyword evidence="2" id="KW-0812">Transmembrane</keyword>